<keyword evidence="3" id="KW-1185">Reference proteome</keyword>
<keyword evidence="1" id="KW-0175">Coiled coil</keyword>
<dbReference type="AlphaFoldDB" id="V8G9J0"/>
<comment type="caution">
    <text evidence="2">The sequence shown here is derived from an EMBL/GenBank/DDBJ whole genome shotgun (WGS) entry which is preliminary data.</text>
</comment>
<feature type="coiled-coil region" evidence="1">
    <location>
        <begin position="60"/>
        <end position="108"/>
    </location>
</feature>
<evidence type="ECO:0000313" key="3">
    <source>
        <dbReference type="Proteomes" id="UP000018766"/>
    </source>
</evidence>
<organism evidence="2 3">
    <name type="scientific">Pelistega indica</name>
    <dbReference type="NCBI Taxonomy" id="1414851"/>
    <lineage>
        <taxon>Bacteria</taxon>
        <taxon>Pseudomonadati</taxon>
        <taxon>Pseudomonadota</taxon>
        <taxon>Betaproteobacteria</taxon>
        <taxon>Burkholderiales</taxon>
        <taxon>Alcaligenaceae</taxon>
        <taxon>Pelistega</taxon>
    </lineage>
</organism>
<proteinExistence type="predicted"/>
<protein>
    <submittedName>
        <fullName evidence="2">Uncharacterized protein</fullName>
    </submittedName>
</protein>
<name>V8G9J0_9BURK</name>
<evidence type="ECO:0000256" key="1">
    <source>
        <dbReference type="SAM" id="Coils"/>
    </source>
</evidence>
<dbReference type="RefSeq" id="WP_023949887.1">
    <property type="nucleotide sequence ID" value="NZ_AYSV01000048.1"/>
</dbReference>
<reference evidence="2 3" key="1">
    <citation type="submission" date="2013-11" db="EMBL/GenBank/DDBJ databases">
        <title>Genomic analysis of Pelistega sp. HM-7.</title>
        <authorList>
            <person name="Kumbhare S.V."/>
            <person name="Shetty S.A."/>
            <person name="Sharma O."/>
            <person name="Dhotre D.P."/>
        </authorList>
    </citation>
    <scope>NUCLEOTIDE SEQUENCE [LARGE SCALE GENOMIC DNA]</scope>
    <source>
        <strain evidence="2 3">HM-7</strain>
    </source>
</reference>
<sequence>MENKKWEPRPFIEGMTLSEFNRLSGLRIDTAAAEHIGNMYNVSLLTMVPYSKGHHLILYRDEAEQAIQRILNERNKFKTSIIEDMRSRDELRKENEQLRRALVELQLQLANKDD</sequence>
<evidence type="ECO:0000313" key="2">
    <source>
        <dbReference type="EMBL" id="ETD72603.1"/>
    </source>
</evidence>
<gene>
    <name evidence="2" type="ORF">V757_03245</name>
</gene>
<dbReference type="EMBL" id="AYSV01000048">
    <property type="protein sequence ID" value="ETD72603.1"/>
    <property type="molecule type" value="Genomic_DNA"/>
</dbReference>
<accession>V8G9J0</accession>
<dbReference type="Proteomes" id="UP000018766">
    <property type="component" value="Unassembled WGS sequence"/>
</dbReference>